<accession>A0A8J8FDR4</accession>
<dbReference type="InterPro" id="IPR019563">
    <property type="entry name" value="GH97_catalytic"/>
</dbReference>
<comment type="subunit">
    <text evidence="2">Monomer.</text>
</comment>
<evidence type="ECO:0000313" key="10">
    <source>
        <dbReference type="EMBL" id="NNV54757.1"/>
    </source>
</evidence>
<organism evidence="10 11">
    <name type="scientific">Limnovirga soli</name>
    <dbReference type="NCBI Taxonomy" id="2656915"/>
    <lineage>
        <taxon>Bacteria</taxon>
        <taxon>Pseudomonadati</taxon>
        <taxon>Bacteroidota</taxon>
        <taxon>Chitinophagia</taxon>
        <taxon>Chitinophagales</taxon>
        <taxon>Chitinophagaceae</taxon>
        <taxon>Limnovirga</taxon>
    </lineage>
</organism>
<dbReference type="SUPFAM" id="SSF51445">
    <property type="entry name" value="(Trans)glycosidases"/>
    <property type="match status" value="1"/>
</dbReference>
<protein>
    <submittedName>
        <fullName evidence="10">Glycoside hydrolase family 97 protein</fullName>
    </submittedName>
</protein>
<reference evidence="10" key="1">
    <citation type="submission" date="2019-10" db="EMBL/GenBank/DDBJ databases">
        <title>Draft genome sequence of Panacibacter sp. KCS-6.</title>
        <authorList>
            <person name="Yim K.J."/>
        </authorList>
    </citation>
    <scope>NUCLEOTIDE SEQUENCE</scope>
    <source>
        <strain evidence="10">KCS-6</strain>
    </source>
</reference>
<comment type="caution">
    <text evidence="10">The sequence shown here is derived from an EMBL/GenBank/DDBJ whole genome shotgun (WGS) entry which is preliminary data.</text>
</comment>
<evidence type="ECO:0000256" key="5">
    <source>
        <dbReference type="ARBA" id="ARBA00023295"/>
    </source>
</evidence>
<dbReference type="GO" id="GO:0030246">
    <property type="term" value="F:carbohydrate binding"/>
    <property type="evidence" value="ECO:0007669"/>
    <property type="project" value="InterPro"/>
</dbReference>
<evidence type="ECO:0000313" key="11">
    <source>
        <dbReference type="Proteomes" id="UP000598971"/>
    </source>
</evidence>
<dbReference type="Gene3D" id="2.60.40.1180">
    <property type="entry name" value="Golgi alpha-mannosidase II"/>
    <property type="match status" value="1"/>
</dbReference>
<feature type="domain" description="Glycosyl-hydrolase 97 C-terminal oligomerisation" evidence="9">
    <location>
        <begin position="561"/>
        <end position="657"/>
    </location>
</feature>
<dbReference type="InterPro" id="IPR052720">
    <property type="entry name" value="Glycosyl_hydrolase_97"/>
</dbReference>
<dbReference type="Gene3D" id="3.20.20.70">
    <property type="entry name" value="Aldolase class I"/>
    <property type="match status" value="1"/>
</dbReference>
<dbReference type="PANTHER" id="PTHR35803">
    <property type="entry name" value="GLUCAN 1,4-ALPHA-GLUCOSIDASE SUSB-RELATED"/>
    <property type="match status" value="1"/>
</dbReference>
<dbReference type="InterPro" id="IPR013780">
    <property type="entry name" value="Glyco_hydro_b"/>
</dbReference>
<name>A0A8J8FDR4_9BACT</name>
<feature type="signal peptide" evidence="6">
    <location>
        <begin position="1"/>
        <end position="22"/>
    </location>
</feature>
<dbReference type="Gene3D" id="2.70.98.10">
    <property type="match status" value="1"/>
</dbReference>
<keyword evidence="6" id="KW-0732">Signal</keyword>
<evidence type="ECO:0000259" key="8">
    <source>
        <dbReference type="Pfam" id="PF14508"/>
    </source>
</evidence>
<evidence type="ECO:0000259" key="7">
    <source>
        <dbReference type="Pfam" id="PF10566"/>
    </source>
</evidence>
<dbReference type="EMBL" id="WHPF01000003">
    <property type="protein sequence ID" value="NNV54757.1"/>
    <property type="molecule type" value="Genomic_DNA"/>
</dbReference>
<evidence type="ECO:0000256" key="3">
    <source>
        <dbReference type="ARBA" id="ARBA00022801"/>
    </source>
</evidence>
<gene>
    <name evidence="10" type="ORF">GD597_04725</name>
</gene>
<keyword evidence="4" id="KW-0106">Calcium</keyword>
<dbReference type="InterPro" id="IPR029483">
    <property type="entry name" value="GH97_C"/>
</dbReference>
<evidence type="ECO:0000256" key="1">
    <source>
        <dbReference type="ARBA" id="ARBA00001913"/>
    </source>
</evidence>
<dbReference type="InterPro" id="IPR029486">
    <property type="entry name" value="GH97_N"/>
</dbReference>
<evidence type="ECO:0000256" key="4">
    <source>
        <dbReference type="ARBA" id="ARBA00022837"/>
    </source>
</evidence>
<dbReference type="PANTHER" id="PTHR35803:SF2">
    <property type="entry name" value="RETAINING ALPHA-GALACTOSIDASE"/>
    <property type="match status" value="1"/>
</dbReference>
<evidence type="ECO:0000256" key="6">
    <source>
        <dbReference type="SAM" id="SignalP"/>
    </source>
</evidence>
<feature type="domain" description="Glycosyl-hydrolase 97 catalytic" evidence="7">
    <location>
        <begin position="318"/>
        <end position="463"/>
    </location>
</feature>
<comment type="cofactor">
    <cofactor evidence="1">
        <name>Ca(2+)</name>
        <dbReference type="ChEBI" id="CHEBI:29108"/>
    </cofactor>
</comment>
<dbReference type="InterPro" id="IPR017853">
    <property type="entry name" value="GH"/>
</dbReference>
<evidence type="ECO:0000256" key="2">
    <source>
        <dbReference type="ARBA" id="ARBA00011245"/>
    </source>
</evidence>
<dbReference type="AlphaFoldDB" id="A0A8J8FDR4"/>
<dbReference type="Pfam" id="PF14508">
    <property type="entry name" value="GH97_N"/>
    <property type="match status" value="1"/>
</dbReference>
<proteinExistence type="predicted"/>
<feature type="domain" description="Glycosyl-hydrolase 97 N-terminal" evidence="8">
    <location>
        <begin position="28"/>
        <end position="293"/>
    </location>
</feature>
<feature type="chain" id="PRO_5035193510" evidence="6">
    <location>
        <begin position="23"/>
        <end position="659"/>
    </location>
</feature>
<dbReference type="InterPro" id="IPR014718">
    <property type="entry name" value="GH-type_carb-bd"/>
</dbReference>
<dbReference type="RefSeq" id="WP_171606682.1">
    <property type="nucleotide sequence ID" value="NZ_WHPF01000003.1"/>
</dbReference>
<dbReference type="InterPro" id="IPR013785">
    <property type="entry name" value="Aldolase_TIM"/>
</dbReference>
<keyword evidence="11" id="KW-1185">Reference proteome</keyword>
<dbReference type="GO" id="GO:0016798">
    <property type="term" value="F:hydrolase activity, acting on glycosyl bonds"/>
    <property type="evidence" value="ECO:0007669"/>
    <property type="project" value="UniProtKB-KW"/>
</dbReference>
<dbReference type="Pfam" id="PF10566">
    <property type="entry name" value="Glyco_hydro_97"/>
    <property type="match status" value="1"/>
</dbReference>
<keyword evidence="3 10" id="KW-0378">Hydrolase</keyword>
<dbReference type="Pfam" id="PF14509">
    <property type="entry name" value="GH97_C"/>
    <property type="match status" value="1"/>
</dbReference>
<evidence type="ECO:0000259" key="9">
    <source>
        <dbReference type="Pfam" id="PF14509"/>
    </source>
</evidence>
<dbReference type="Proteomes" id="UP000598971">
    <property type="component" value="Unassembled WGS sequence"/>
</dbReference>
<sequence>MAILKQLFALACCLLFICDTHAADSLFVSSPDKTIRVNISTAKALQYSVVMDGRTIMPTSAIDLELMDGQKLSNRLAIQSAKTVYVNENIVNPVPEKSKNIRDEYNQLTIQFKAPFSVIIRVYNDGAAYRIATRFNDSVFIKQETTGFAFTKGSSIIAPIMQPREQEDKYHSSFEELYQQTMLDSLQQNHMMYSPVLVQEDGVSIAITESDLLDYPGMFLNGSGGFNLTGSFAPYPLEEKITNADYAEKIVTKRADYLAHIKGNRSLPWRVIMLARKDSELPGNNLVYKLATPSALQDMSWIQPGKCTDEWIIDINLFNVPFKTGINTATYKYYIDFAKRFGFSRIMMDAGWSDPKDLFKINPDINMDTLSAYAKAQGIKISMWTLALTLDRQLDSALDRFNKWGVDFIMTDFIDRDDQQAVAFFERIAAACAQHKMMIMFHGCYAPKGFNRTYPNNITREAVLGSEYNAWSDKPNPEHDVTLPFTRMLAGPMDYEPGILDNATKSQFKPIWSKVMSQGTRCHQLAMFVVYDNPLPIFSGNPSQGYMEPAFMQLLGAIPSVWDTTVVLEGKAADYIITARKKGDDWYIGGMTDWTPRTFDILLDYLPPGNFEATICTDGVNAERYPADYNISSKKVNNTQSLHINMAAGGGYFIQLKKQ</sequence>
<keyword evidence="5" id="KW-0326">Glycosidase</keyword>